<dbReference type="GO" id="GO:0016853">
    <property type="term" value="F:isomerase activity"/>
    <property type="evidence" value="ECO:0007669"/>
    <property type="project" value="InterPro"/>
</dbReference>
<dbReference type="Proteomes" id="UP000004910">
    <property type="component" value="Unassembled WGS sequence"/>
</dbReference>
<reference evidence="1" key="1">
    <citation type="submission" date="2008-02" db="EMBL/GenBank/DDBJ databases">
        <authorList>
            <person name="Fulton L."/>
            <person name="Clifton S."/>
            <person name="Fulton B."/>
            <person name="Xu J."/>
            <person name="Minx P."/>
            <person name="Pepin K.H."/>
            <person name="Johnson M."/>
            <person name="Thiruvilangam P."/>
            <person name="Bhonagiri V."/>
            <person name="Nash W.E."/>
            <person name="Mardis E.R."/>
            <person name="Wilson R.K."/>
        </authorList>
    </citation>
    <scope>NUCLEOTIDE SEQUENCE [LARGE SCALE GENOMIC DNA]</scope>
    <source>
        <strain evidence="1">DSM 1552</strain>
    </source>
</reference>
<gene>
    <name evidence="1" type="ORF">CLOSPI_01211</name>
</gene>
<dbReference type="eggNOG" id="COG2017">
    <property type="taxonomic scope" value="Bacteria"/>
</dbReference>
<accession>B1C1V4</accession>
<dbReference type="PANTHER" id="PTHR11122">
    <property type="entry name" value="APOSPORY-ASSOCIATED PROTEIN C-RELATED"/>
    <property type="match status" value="1"/>
</dbReference>
<sequence length="298" mass="34363">MTQEVIMITLKNNFLEVVLKNKGAEIIKIVGQRDQINYMWRRDPIQWGSSAPILFPIVGALQNNECHINGKTYSMTQHGFSRHSEYLANQINDTEVIFTLEPNEEILKQYPYLFKLEVTYSLNDNVLACNLKVINTDNKEIYFQIGGHPAFACPFMEGESSNDYYLEFSDNETLARKVLNLKKKGISHETVSFLDNEKRFFVRQELFSNDTIVLENFKSNKMALKSLNHNKSLVVHMDGFTHLGIWAAKHVGGLIAIEPWFGHSDYDDFCGEFKDKEGIVSLKENEQFEATFKIEINQ</sequence>
<proteinExistence type="predicted"/>
<dbReference type="EMBL" id="ABIK02000008">
    <property type="protein sequence ID" value="EDS74896.1"/>
    <property type="molecule type" value="Genomic_DNA"/>
</dbReference>
<protein>
    <submittedName>
        <fullName evidence="1">Aldose 1-epimerase</fullName>
    </submittedName>
</protein>
<dbReference type="Gene3D" id="2.70.98.10">
    <property type="match status" value="1"/>
</dbReference>
<dbReference type="InterPro" id="IPR011013">
    <property type="entry name" value="Gal_mutarotase_sf_dom"/>
</dbReference>
<dbReference type="GO" id="GO:0005975">
    <property type="term" value="P:carbohydrate metabolic process"/>
    <property type="evidence" value="ECO:0007669"/>
    <property type="project" value="InterPro"/>
</dbReference>
<dbReference type="CDD" id="cd09024">
    <property type="entry name" value="Aldose_epim_lacX"/>
    <property type="match status" value="1"/>
</dbReference>
<organism evidence="1 2">
    <name type="scientific">Thomasclavelia spiroformis DSM 1552</name>
    <dbReference type="NCBI Taxonomy" id="428126"/>
    <lineage>
        <taxon>Bacteria</taxon>
        <taxon>Bacillati</taxon>
        <taxon>Bacillota</taxon>
        <taxon>Erysipelotrichia</taxon>
        <taxon>Erysipelotrichales</taxon>
        <taxon>Coprobacillaceae</taxon>
        <taxon>Thomasclavelia</taxon>
    </lineage>
</organism>
<comment type="caution">
    <text evidence="1">The sequence shown here is derived from an EMBL/GenBank/DDBJ whole genome shotgun (WGS) entry which is preliminary data.</text>
</comment>
<dbReference type="InterPro" id="IPR037481">
    <property type="entry name" value="LacX"/>
</dbReference>
<reference evidence="1" key="2">
    <citation type="submission" date="2014-06" db="EMBL/GenBank/DDBJ databases">
        <title>Draft genome sequence of Clostridium spiroforme (DSM 1552).</title>
        <authorList>
            <person name="Sudarsanam P."/>
            <person name="Ley R."/>
            <person name="Guruge J."/>
            <person name="Turnbaugh P.J."/>
            <person name="Mahowald M."/>
            <person name="Liep D."/>
            <person name="Gordon J."/>
        </authorList>
    </citation>
    <scope>NUCLEOTIDE SEQUENCE</scope>
    <source>
        <strain evidence="1">DSM 1552</strain>
    </source>
</reference>
<dbReference type="InterPro" id="IPR014718">
    <property type="entry name" value="GH-type_carb-bd"/>
</dbReference>
<name>B1C1V4_9FIRM</name>
<dbReference type="GO" id="GO:0030246">
    <property type="term" value="F:carbohydrate binding"/>
    <property type="evidence" value="ECO:0007669"/>
    <property type="project" value="InterPro"/>
</dbReference>
<dbReference type="STRING" id="428126.CLOSPI_01211"/>
<dbReference type="Pfam" id="PF01263">
    <property type="entry name" value="Aldose_epim"/>
    <property type="match status" value="1"/>
</dbReference>
<dbReference type="SUPFAM" id="SSF74650">
    <property type="entry name" value="Galactose mutarotase-like"/>
    <property type="match status" value="1"/>
</dbReference>
<evidence type="ECO:0000313" key="2">
    <source>
        <dbReference type="Proteomes" id="UP000004910"/>
    </source>
</evidence>
<evidence type="ECO:0000313" key="1">
    <source>
        <dbReference type="EMBL" id="EDS74896.1"/>
    </source>
</evidence>
<dbReference type="PANTHER" id="PTHR11122:SF13">
    <property type="entry name" value="GLUCOSE-6-PHOSPHATE 1-EPIMERASE"/>
    <property type="match status" value="1"/>
</dbReference>
<dbReference type="AlphaFoldDB" id="B1C1V4"/>
<dbReference type="HOGENOM" id="CLU_057834_1_0_9"/>
<dbReference type="InterPro" id="IPR008183">
    <property type="entry name" value="Aldose_1/G6P_1-epimerase"/>
</dbReference>
<keyword evidence="2" id="KW-1185">Reference proteome</keyword>